<dbReference type="InterPro" id="IPR037682">
    <property type="entry name" value="TonB_C"/>
</dbReference>
<evidence type="ECO:0000256" key="7">
    <source>
        <dbReference type="ARBA" id="ARBA00022927"/>
    </source>
</evidence>
<name>A0A371K453_9GAMM</name>
<keyword evidence="8" id="KW-1133">Transmembrane helix</keyword>
<dbReference type="OrthoDB" id="9792439at2"/>
<dbReference type="Gene3D" id="3.30.1150.10">
    <property type="match status" value="1"/>
</dbReference>
<keyword evidence="6" id="KW-0812">Transmembrane</keyword>
<dbReference type="PROSITE" id="PS51257">
    <property type="entry name" value="PROKAR_LIPOPROTEIN"/>
    <property type="match status" value="1"/>
</dbReference>
<evidence type="ECO:0000256" key="5">
    <source>
        <dbReference type="ARBA" id="ARBA00022519"/>
    </source>
</evidence>
<organism evidence="12 13">
    <name type="scientific">Lysobacter silvisoli</name>
    <dbReference type="NCBI Taxonomy" id="2293254"/>
    <lineage>
        <taxon>Bacteria</taxon>
        <taxon>Pseudomonadati</taxon>
        <taxon>Pseudomonadota</taxon>
        <taxon>Gammaproteobacteria</taxon>
        <taxon>Lysobacterales</taxon>
        <taxon>Lysobacteraceae</taxon>
        <taxon>Lysobacter</taxon>
    </lineage>
</organism>
<dbReference type="NCBIfam" id="TIGR01352">
    <property type="entry name" value="tonB_Cterm"/>
    <property type="match status" value="1"/>
</dbReference>
<comment type="similarity">
    <text evidence="2">Belongs to the TonB family.</text>
</comment>
<keyword evidence="9" id="KW-0472">Membrane</keyword>
<dbReference type="PANTHER" id="PTHR33446:SF2">
    <property type="entry name" value="PROTEIN TONB"/>
    <property type="match status" value="1"/>
</dbReference>
<dbReference type="GO" id="GO:0031992">
    <property type="term" value="F:energy transducer activity"/>
    <property type="evidence" value="ECO:0007669"/>
    <property type="project" value="TreeGrafter"/>
</dbReference>
<feature type="domain" description="TonB C-terminal" evidence="11">
    <location>
        <begin position="31"/>
        <end position="127"/>
    </location>
</feature>
<dbReference type="InterPro" id="IPR006260">
    <property type="entry name" value="TonB/TolA_C"/>
</dbReference>
<keyword evidence="10" id="KW-0732">Signal</keyword>
<evidence type="ECO:0000256" key="4">
    <source>
        <dbReference type="ARBA" id="ARBA00022475"/>
    </source>
</evidence>
<evidence type="ECO:0000259" key="11">
    <source>
        <dbReference type="PROSITE" id="PS52015"/>
    </source>
</evidence>
<dbReference type="EMBL" id="QTSU01000001">
    <property type="protein sequence ID" value="RDZ28703.1"/>
    <property type="molecule type" value="Genomic_DNA"/>
</dbReference>
<keyword evidence="13" id="KW-1185">Reference proteome</keyword>
<keyword evidence="4" id="KW-1003">Cell membrane</keyword>
<keyword evidence="7" id="KW-0653">Protein transport</keyword>
<evidence type="ECO:0000256" key="2">
    <source>
        <dbReference type="ARBA" id="ARBA00006555"/>
    </source>
</evidence>
<comment type="caution">
    <text evidence="12">The sequence shown here is derived from an EMBL/GenBank/DDBJ whole genome shotgun (WGS) entry which is preliminary data.</text>
</comment>
<evidence type="ECO:0000256" key="3">
    <source>
        <dbReference type="ARBA" id="ARBA00022448"/>
    </source>
</evidence>
<reference evidence="12 13" key="1">
    <citation type="submission" date="2018-08" db="EMBL/GenBank/DDBJ databases">
        <title>Lysobacter sp. zong2l5, whole genome shotgun sequence.</title>
        <authorList>
            <person name="Zhang X."/>
            <person name="Feng G."/>
            <person name="Zhu H."/>
        </authorList>
    </citation>
    <scope>NUCLEOTIDE SEQUENCE [LARGE SCALE GENOMIC DNA]</scope>
    <source>
        <strain evidence="13">zong2l5</strain>
    </source>
</reference>
<evidence type="ECO:0000256" key="10">
    <source>
        <dbReference type="SAM" id="SignalP"/>
    </source>
</evidence>
<proteinExistence type="inferred from homology"/>
<sequence length="139" mass="14910">MTATFRRALPLALALTVALSACQKTPAPAPVRSTEPMAVHTPPPVYPMELGCEDIGGQVVLKVTIGTDGKPSAINLLRSSQNKTLDDSAVAAVRGWTFRAATRNGQPVPISIQVPVTFTPPQVRPESCFVYDEEKKNKL</sequence>
<keyword evidence="3" id="KW-0813">Transport</keyword>
<dbReference type="InterPro" id="IPR051045">
    <property type="entry name" value="TonB-dependent_transducer"/>
</dbReference>
<dbReference type="RefSeq" id="WP_115858141.1">
    <property type="nucleotide sequence ID" value="NZ_QTSU01000001.1"/>
</dbReference>
<keyword evidence="5" id="KW-0997">Cell inner membrane</keyword>
<evidence type="ECO:0000256" key="8">
    <source>
        <dbReference type="ARBA" id="ARBA00022989"/>
    </source>
</evidence>
<feature type="signal peptide" evidence="10">
    <location>
        <begin position="1"/>
        <end position="23"/>
    </location>
</feature>
<comment type="subcellular location">
    <subcellularLocation>
        <location evidence="1">Cell inner membrane</location>
        <topology evidence="1">Single-pass membrane protein</topology>
        <orientation evidence="1">Periplasmic side</orientation>
    </subcellularLocation>
</comment>
<evidence type="ECO:0000313" key="13">
    <source>
        <dbReference type="Proteomes" id="UP000264492"/>
    </source>
</evidence>
<dbReference type="AlphaFoldDB" id="A0A371K453"/>
<evidence type="ECO:0000313" key="12">
    <source>
        <dbReference type="EMBL" id="RDZ28703.1"/>
    </source>
</evidence>
<dbReference type="Proteomes" id="UP000264492">
    <property type="component" value="Unassembled WGS sequence"/>
</dbReference>
<dbReference type="Pfam" id="PF03544">
    <property type="entry name" value="TonB_C"/>
    <property type="match status" value="1"/>
</dbReference>
<evidence type="ECO:0000256" key="6">
    <source>
        <dbReference type="ARBA" id="ARBA00022692"/>
    </source>
</evidence>
<dbReference type="PROSITE" id="PS52015">
    <property type="entry name" value="TONB_CTD"/>
    <property type="match status" value="1"/>
</dbReference>
<dbReference type="PANTHER" id="PTHR33446">
    <property type="entry name" value="PROTEIN TONB-RELATED"/>
    <property type="match status" value="1"/>
</dbReference>
<feature type="chain" id="PRO_5016959958" evidence="10">
    <location>
        <begin position="24"/>
        <end position="139"/>
    </location>
</feature>
<gene>
    <name evidence="12" type="ORF">DX914_06145</name>
</gene>
<protein>
    <submittedName>
        <fullName evidence="12">Energy transducer TonB</fullName>
    </submittedName>
</protein>
<accession>A0A371K453</accession>
<evidence type="ECO:0000256" key="9">
    <source>
        <dbReference type="ARBA" id="ARBA00023136"/>
    </source>
</evidence>
<dbReference type="SUPFAM" id="SSF74653">
    <property type="entry name" value="TolA/TonB C-terminal domain"/>
    <property type="match status" value="1"/>
</dbReference>
<dbReference type="GO" id="GO:0098797">
    <property type="term" value="C:plasma membrane protein complex"/>
    <property type="evidence" value="ECO:0007669"/>
    <property type="project" value="TreeGrafter"/>
</dbReference>
<dbReference type="GO" id="GO:0055085">
    <property type="term" value="P:transmembrane transport"/>
    <property type="evidence" value="ECO:0007669"/>
    <property type="project" value="InterPro"/>
</dbReference>
<dbReference type="GO" id="GO:0015031">
    <property type="term" value="P:protein transport"/>
    <property type="evidence" value="ECO:0007669"/>
    <property type="project" value="UniProtKB-KW"/>
</dbReference>
<evidence type="ECO:0000256" key="1">
    <source>
        <dbReference type="ARBA" id="ARBA00004383"/>
    </source>
</evidence>